<accession>A0A6J4HZZ6</accession>
<feature type="region of interest" description="Disordered" evidence="1">
    <location>
        <begin position="1"/>
        <end position="41"/>
    </location>
</feature>
<dbReference type="AlphaFoldDB" id="A0A6J4HZZ6"/>
<evidence type="ECO:0000256" key="1">
    <source>
        <dbReference type="SAM" id="MobiDB-lite"/>
    </source>
</evidence>
<organism evidence="2">
    <name type="scientific">uncultured Chloroflexota bacterium</name>
    <dbReference type="NCBI Taxonomy" id="166587"/>
    <lineage>
        <taxon>Bacteria</taxon>
        <taxon>Bacillati</taxon>
        <taxon>Chloroflexota</taxon>
        <taxon>environmental samples</taxon>
    </lineage>
</organism>
<gene>
    <name evidence="2" type="ORF">AVDCRST_MAG77-1271</name>
</gene>
<evidence type="ECO:0000313" key="2">
    <source>
        <dbReference type="EMBL" id="CAA9236068.1"/>
    </source>
</evidence>
<reference evidence="2" key="1">
    <citation type="submission" date="2020-02" db="EMBL/GenBank/DDBJ databases">
        <authorList>
            <person name="Meier V. D."/>
        </authorList>
    </citation>
    <scope>NUCLEOTIDE SEQUENCE</scope>
    <source>
        <strain evidence="2">AVDCRST_MAG77</strain>
    </source>
</reference>
<name>A0A6J4HZZ6_9CHLR</name>
<dbReference type="EMBL" id="CADCTC010000082">
    <property type="protein sequence ID" value="CAA9236068.1"/>
    <property type="molecule type" value="Genomic_DNA"/>
</dbReference>
<sequence length="41" mass="4095">MKNTGSSCSAPGVPSPLSGEGQREAQGEVAGRWSGTLTMTA</sequence>
<protein>
    <submittedName>
        <fullName evidence="2">Uncharacterized protein</fullName>
    </submittedName>
</protein>
<proteinExistence type="predicted"/>